<proteinExistence type="predicted"/>
<dbReference type="Proteomes" id="UP001149140">
    <property type="component" value="Unassembled WGS sequence"/>
</dbReference>
<protein>
    <submittedName>
        <fullName evidence="1">DUF1015 domain-containing protein</fullName>
    </submittedName>
</protein>
<dbReference type="PANTHER" id="PTHR36454">
    <property type="entry name" value="LMO2823 PROTEIN"/>
    <property type="match status" value="1"/>
</dbReference>
<dbReference type="PANTHER" id="PTHR36454:SF1">
    <property type="entry name" value="DUF1015 DOMAIN-CONTAINING PROTEIN"/>
    <property type="match status" value="1"/>
</dbReference>
<organism evidence="1 2">
    <name type="scientific">Solirubrobacter ginsenosidimutans</name>
    <dbReference type="NCBI Taxonomy" id="490573"/>
    <lineage>
        <taxon>Bacteria</taxon>
        <taxon>Bacillati</taxon>
        <taxon>Actinomycetota</taxon>
        <taxon>Thermoleophilia</taxon>
        <taxon>Solirubrobacterales</taxon>
        <taxon>Solirubrobacteraceae</taxon>
        <taxon>Solirubrobacter</taxon>
    </lineage>
</organism>
<keyword evidence="2" id="KW-1185">Reference proteome</keyword>
<dbReference type="EMBL" id="JAPDOD010000005">
    <property type="protein sequence ID" value="MDA0160487.1"/>
    <property type="molecule type" value="Genomic_DNA"/>
</dbReference>
<dbReference type="AlphaFoldDB" id="A0A9X3S0X5"/>
<comment type="caution">
    <text evidence="1">The sequence shown here is derived from an EMBL/GenBank/DDBJ whole genome shotgun (WGS) entry which is preliminary data.</text>
</comment>
<evidence type="ECO:0000313" key="1">
    <source>
        <dbReference type="EMBL" id="MDA0160487.1"/>
    </source>
</evidence>
<dbReference type="RefSeq" id="WP_270039352.1">
    <property type="nucleotide sequence ID" value="NZ_JAPDOD010000005.1"/>
</dbReference>
<accession>A0A9X3S0X5</accession>
<name>A0A9X3S0X5_9ACTN</name>
<gene>
    <name evidence="1" type="ORF">OM076_09440</name>
</gene>
<evidence type="ECO:0000313" key="2">
    <source>
        <dbReference type="Proteomes" id="UP001149140"/>
    </source>
</evidence>
<dbReference type="InterPro" id="IPR008323">
    <property type="entry name" value="UCP033563"/>
</dbReference>
<dbReference type="Pfam" id="PF06245">
    <property type="entry name" value="DUF1015"/>
    <property type="match status" value="1"/>
</dbReference>
<reference evidence="1" key="1">
    <citation type="submission" date="2022-10" db="EMBL/GenBank/DDBJ databases">
        <title>The WGS of Solirubrobacter ginsenosidimutans DSM 21036.</title>
        <authorList>
            <person name="Jiang Z."/>
        </authorList>
    </citation>
    <scope>NUCLEOTIDE SEQUENCE</scope>
    <source>
        <strain evidence="1">DSM 21036</strain>
    </source>
</reference>
<sequence length="407" mass="45114">MADVEPLYALHYDLSKVGGLQPVAAPPYDVIDAAQRAQLLGRSPYNVVEIDLPQNGADIYGHAAEVLKSWNDEGIVVRDDTPSLWALAQDYTGPDGKLRTRHGVFARVKVEDYGPGRIRPHERTHPGPKEDRLRLTRATRANLSPIFSLYDDPGNAAWKAVEPFTHDAPWGEVTDEDGTVHKLWRIDDAAAIDAFKAALNGTELLIADGHHRYETARVYQQEQPSADHVLMCLVALQDSGLTVFPTHRLAIGLDEDQREELATTLEEDWTTEPQDTLSIGYYANGEEQTLYLKDWAIADDALEGKPEPYRRLDTAVLEALILKGALGMTEDDISHFNGLNYARTPEEARAKVDAGEADAAFLMTATPVERVRDVAAAGENMPPKSTYFFPKVLTGMVFNPLEETWPS</sequence>
<dbReference type="PIRSF" id="PIRSF033563">
    <property type="entry name" value="UCP033563"/>
    <property type="match status" value="1"/>
</dbReference>